<evidence type="ECO:0000313" key="2">
    <source>
        <dbReference type="Proteomes" id="UP000762676"/>
    </source>
</evidence>
<accession>A0AAV4F646</accession>
<comment type="caution">
    <text evidence="1">The sequence shown here is derived from an EMBL/GenBank/DDBJ whole genome shotgun (WGS) entry which is preliminary data.</text>
</comment>
<dbReference type="EMBL" id="BMAT01004122">
    <property type="protein sequence ID" value="GFR68454.1"/>
    <property type="molecule type" value="Genomic_DNA"/>
</dbReference>
<gene>
    <name evidence="1" type="ORF">ElyMa_002021300</name>
</gene>
<sequence>MDKLPKKDINILVGDANAKIVRENTGSDSHGLGEMNDNGERFANFCLFNKMVIGGSIFPHKRVHKATWVSSDNVAENQIDHFCVSQRFRRSLNDVSVQRGADIGSDHHMLLGYASRSKEIERKCQGNNTK</sequence>
<keyword evidence="2" id="KW-1185">Reference proteome</keyword>
<dbReference type="Proteomes" id="UP000762676">
    <property type="component" value="Unassembled WGS sequence"/>
</dbReference>
<evidence type="ECO:0000313" key="1">
    <source>
        <dbReference type="EMBL" id="GFR68454.1"/>
    </source>
</evidence>
<reference evidence="1 2" key="1">
    <citation type="journal article" date="2021" name="Elife">
        <title>Chloroplast acquisition without the gene transfer in kleptoplastic sea slugs, Plakobranchus ocellatus.</title>
        <authorList>
            <person name="Maeda T."/>
            <person name="Takahashi S."/>
            <person name="Yoshida T."/>
            <person name="Shimamura S."/>
            <person name="Takaki Y."/>
            <person name="Nagai Y."/>
            <person name="Toyoda A."/>
            <person name="Suzuki Y."/>
            <person name="Arimoto A."/>
            <person name="Ishii H."/>
            <person name="Satoh N."/>
            <person name="Nishiyama T."/>
            <person name="Hasebe M."/>
            <person name="Maruyama T."/>
            <person name="Minagawa J."/>
            <person name="Obokata J."/>
            <person name="Shigenobu S."/>
        </authorList>
    </citation>
    <scope>NUCLEOTIDE SEQUENCE [LARGE SCALE GENOMIC DNA]</scope>
</reference>
<dbReference type="AlphaFoldDB" id="A0AAV4F646"/>
<dbReference type="Gene3D" id="3.60.10.10">
    <property type="entry name" value="Endonuclease/exonuclease/phosphatase"/>
    <property type="match status" value="1"/>
</dbReference>
<protein>
    <submittedName>
        <fullName evidence="1">Craniofacial development protein 2</fullName>
    </submittedName>
</protein>
<name>A0AAV4F646_9GAST</name>
<dbReference type="SUPFAM" id="SSF56219">
    <property type="entry name" value="DNase I-like"/>
    <property type="match status" value="1"/>
</dbReference>
<organism evidence="1 2">
    <name type="scientific">Elysia marginata</name>
    <dbReference type="NCBI Taxonomy" id="1093978"/>
    <lineage>
        <taxon>Eukaryota</taxon>
        <taxon>Metazoa</taxon>
        <taxon>Spiralia</taxon>
        <taxon>Lophotrochozoa</taxon>
        <taxon>Mollusca</taxon>
        <taxon>Gastropoda</taxon>
        <taxon>Heterobranchia</taxon>
        <taxon>Euthyneura</taxon>
        <taxon>Panpulmonata</taxon>
        <taxon>Sacoglossa</taxon>
        <taxon>Placobranchoidea</taxon>
        <taxon>Plakobranchidae</taxon>
        <taxon>Elysia</taxon>
    </lineage>
</organism>
<dbReference type="InterPro" id="IPR036691">
    <property type="entry name" value="Endo/exonu/phosph_ase_sf"/>
</dbReference>
<proteinExistence type="predicted"/>